<dbReference type="OrthoDB" id="2799068at2759"/>
<feature type="domain" description="BTB" evidence="2">
    <location>
        <begin position="37"/>
        <end position="111"/>
    </location>
</feature>
<evidence type="ECO:0000313" key="4">
    <source>
        <dbReference type="Proteomes" id="UP000294933"/>
    </source>
</evidence>
<dbReference type="InterPro" id="IPR000210">
    <property type="entry name" value="BTB/POZ_dom"/>
</dbReference>
<dbReference type="InterPro" id="IPR011333">
    <property type="entry name" value="SKP1/BTB/POZ_sf"/>
</dbReference>
<gene>
    <name evidence="3" type="ORF">BD410DRAFT_744091</name>
</gene>
<accession>A0A4Y7QDK3</accession>
<dbReference type="SMART" id="SM00225">
    <property type="entry name" value="BTB"/>
    <property type="match status" value="1"/>
</dbReference>
<evidence type="ECO:0000256" key="1">
    <source>
        <dbReference type="SAM" id="MobiDB-lite"/>
    </source>
</evidence>
<protein>
    <recommendedName>
        <fullName evidence="2">BTB domain-containing protein</fullName>
    </recommendedName>
</protein>
<dbReference type="Pfam" id="PF00651">
    <property type="entry name" value="BTB"/>
    <property type="match status" value="1"/>
</dbReference>
<sequence length="377" mass="43369">MPSGTDVRLIKRMRSERTNGSSENQDVNCKDLWFDDGNVIIASVDATRTERHLFKVHKSVLSTHSLVLRDVFALPQPNASVALTMDTYNGLPLVDFPDAPKDVEDLLTVLYYPTKLSWCQNKRITFKKIEGVLRLSTKYECRKLRKRIEQVLALDWPSSFDAWEANEIFVNELLKRSDDPYDFAETLPDSAEIIHLANECGITSVLPAAFYNIARTPELMCQPDSHRAHGYLYSSYCRESGTQGCTSEELRRVMVGRQWLRQRAWEFFAKIQRTSDERRKFCTHANVEQRHKCHSVLTEWWGSEACKFLFGMDDLLGTLRMLIDRVGGLAMVCDECREWLVGRMKGEQIDIWSHLPGFFGLEGHTNDVVDTVDSDEE</sequence>
<proteinExistence type="predicted"/>
<reference evidence="3 4" key="1">
    <citation type="submission" date="2018-06" db="EMBL/GenBank/DDBJ databases">
        <title>A transcriptomic atlas of mushroom development highlights an independent origin of complex multicellularity.</title>
        <authorList>
            <consortium name="DOE Joint Genome Institute"/>
            <person name="Krizsan K."/>
            <person name="Almasi E."/>
            <person name="Merenyi Z."/>
            <person name="Sahu N."/>
            <person name="Viragh M."/>
            <person name="Koszo T."/>
            <person name="Mondo S."/>
            <person name="Kiss B."/>
            <person name="Balint B."/>
            <person name="Kues U."/>
            <person name="Barry K."/>
            <person name="Hegedus J.C."/>
            <person name="Henrissat B."/>
            <person name="Johnson J."/>
            <person name="Lipzen A."/>
            <person name="Ohm R."/>
            <person name="Nagy I."/>
            <person name="Pangilinan J."/>
            <person name="Yan J."/>
            <person name="Xiong Y."/>
            <person name="Grigoriev I.V."/>
            <person name="Hibbett D.S."/>
            <person name="Nagy L.G."/>
        </authorList>
    </citation>
    <scope>NUCLEOTIDE SEQUENCE [LARGE SCALE GENOMIC DNA]</scope>
    <source>
        <strain evidence="3 4">SZMC22713</strain>
    </source>
</reference>
<dbReference type="Proteomes" id="UP000294933">
    <property type="component" value="Unassembled WGS sequence"/>
</dbReference>
<dbReference type="AlphaFoldDB" id="A0A4Y7QDK3"/>
<keyword evidence="4" id="KW-1185">Reference proteome</keyword>
<dbReference type="Gene3D" id="3.30.710.10">
    <property type="entry name" value="Potassium Channel Kv1.1, Chain A"/>
    <property type="match status" value="1"/>
</dbReference>
<dbReference type="EMBL" id="ML170164">
    <property type="protein sequence ID" value="TDL25341.1"/>
    <property type="molecule type" value="Genomic_DNA"/>
</dbReference>
<name>A0A4Y7QDK3_9AGAM</name>
<organism evidence="3 4">
    <name type="scientific">Rickenella mellea</name>
    <dbReference type="NCBI Taxonomy" id="50990"/>
    <lineage>
        <taxon>Eukaryota</taxon>
        <taxon>Fungi</taxon>
        <taxon>Dikarya</taxon>
        <taxon>Basidiomycota</taxon>
        <taxon>Agaricomycotina</taxon>
        <taxon>Agaricomycetes</taxon>
        <taxon>Hymenochaetales</taxon>
        <taxon>Rickenellaceae</taxon>
        <taxon>Rickenella</taxon>
    </lineage>
</organism>
<evidence type="ECO:0000313" key="3">
    <source>
        <dbReference type="EMBL" id="TDL25341.1"/>
    </source>
</evidence>
<feature type="region of interest" description="Disordered" evidence="1">
    <location>
        <begin position="1"/>
        <end position="24"/>
    </location>
</feature>
<dbReference type="VEuPathDB" id="FungiDB:BD410DRAFT_744091"/>
<dbReference type="PROSITE" id="PS50097">
    <property type="entry name" value="BTB"/>
    <property type="match status" value="1"/>
</dbReference>
<dbReference type="STRING" id="50990.A0A4Y7QDK3"/>
<evidence type="ECO:0000259" key="2">
    <source>
        <dbReference type="PROSITE" id="PS50097"/>
    </source>
</evidence>